<name>A0A1Y1JCF0_PLAGO</name>
<accession>A0A1Y1JCF0</accession>
<sequence length="365" mass="42139">MGPSDSNNWEAMLPNFPSYEKYKELNNGSNLTDEKGDCTKIPTSKDGIKGFCKKVLKNLRAISDLKGDENRKSSCYYFQHWFFEELGKNFTITNAMDTDVVIASFFDLITEISLNDLKEDACKCYPSGNVSVWKKEKDLHDYFENFDRINCEKSSIDECQKYIELVTYISPIYIEKEYNCCYDGDIEYDYCKAYIRCEEKYNPSELLTKLKAQLQVLEKQDIPVVPVEITVTQQSAGSSHSIGGTHVDMSESARHSSEGTKEYQSMTFKIGEEAVNTLHNTEPTPSEVNTNSFNFILTIYNMMNSNSFYRFIIVSTVLLRETKSMKKKFANNYYNDINDDLSDYDSEHILLDSGRRLHYFIPHTI</sequence>
<evidence type="ECO:0000313" key="3">
    <source>
        <dbReference type="Proteomes" id="UP000195521"/>
    </source>
</evidence>
<dbReference type="RefSeq" id="XP_028541624.1">
    <property type="nucleotide sequence ID" value="XM_028685823.1"/>
</dbReference>
<dbReference type="AlphaFoldDB" id="A0A1Y1JCF0"/>
<feature type="compositionally biased region" description="Basic and acidic residues" evidence="1">
    <location>
        <begin position="248"/>
        <end position="258"/>
    </location>
</feature>
<protein>
    <submittedName>
        <fullName evidence="2">Variable surface protein</fullName>
    </submittedName>
</protein>
<dbReference type="Proteomes" id="UP000195521">
    <property type="component" value="Unassembled WGS sequence"/>
</dbReference>
<dbReference type="InterPro" id="IPR008780">
    <property type="entry name" value="Plasmodium_Vir"/>
</dbReference>
<evidence type="ECO:0000313" key="2">
    <source>
        <dbReference type="EMBL" id="GAW79035.1"/>
    </source>
</evidence>
<dbReference type="Pfam" id="PF05795">
    <property type="entry name" value="Plasmodium_Vir"/>
    <property type="match status" value="1"/>
</dbReference>
<keyword evidence="3" id="KW-1185">Reference proteome</keyword>
<dbReference type="OrthoDB" id="381232at2759"/>
<organism evidence="2 3">
    <name type="scientific">Plasmodium gonderi</name>
    <dbReference type="NCBI Taxonomy" id="77519"/>
    <lineage>
        <taxon>Eukaryota</taxon>
        <taxon>Sar</taxon>
        <taxon>Alveolata</taxon>
        <taxon>Apicomplexa</taxon>
        <taxon>Aconoidasida</taxon>
        <taxon>Haemosporida</taxon>
        <taxon>Plasmodiidae</taxon>
        <taxon>Plasmodium</taxon>
        <taxon>Plasmodium (Plasmodium)</taxon>
    </lineage>
</organism>
<gene>
    <name evidence="2" type="ORF">PGO_020040</name>
</gene>
<feature type="region of interest" description="Disordered" evidence="1">
    <location>
        <begin position="237"/>
        <end position="258"/>
    </location>
</feature>
<reference evidence="3" key="1">
    <citation type="submission" date="2017-04" db="EMBL/GenBank/DDBJ databases">
        <title>Plasmodium gonderi genome.</title>
        <authorList>
            <person name="Arisue N."/>
            <person name="Honma H."/>
            <person name="Kawai S."/>
            <person name="Tougan T."/>
            <person name="Tanabe K."/>
            <person name="Horii T."/>
        </authorList>
    </citation>
    <scope>NUCLEOTIDE SEQUENCE [LARGE SCALE GENOMIC DNA]</scope>
    <source>
        <strain evidence="3">ATCC 30045</strain>
    </source>
</reference>
<comment type="caution">
    <text evidence="2">The sequence shown here is derived from an EMBL/GenBank/DDBJ whole genome shotgun (WGS) entry which is preliminary data.</text>
</comment>
<dbReference type="EMBL" id="BDQF01000002">
    <property type="protein sequence ID" value="GAW79035.1"/>
    <property type="molecule type" value="Genomic_DNA"/>
</dbReference>
<dbReference type="GeneID" id="39745735"/>
<evidence type="ECO:0000256" key="1">
    <source>
        <dbReference type="SAM" id="MobiDB-lite"/>
    </source>
</evidence>
<proteinExistence type="predicted"/>